<keyword evidence="1" id="KW-1133">Transmembrane helix</keyword>
<evidence type="ECO:0000313" key="3">
    <source>
        <dbReference type="Proteomes" id="UP000258379"/>
    </source>
</evidence>
<keyword evidence="1" id="KW-0472">Membrane</keyword>
<evidence type="ECO:0000313" key="2">
    <source>
        <dbReference type="EMBL" id="RFT28963.1"/>
    </source>
</evidence>
<protein>
    <submittedName>
        <fullName evidence="2">Uncharacterized protein</fullName>
    </submittedName>
</protein>
<organism evidence="2 3">
    <name type="scientific">Gardnerella vaginalis</name>
    <dbReference type="NCBI Taxonomy" id="2702"/>
    <lineage>
        <taxon>Bacteria</taxon>
        <taxon>Bacillati</taxon>
        <taxon>Actinomycetota</taxon>
        <taxon>Actinomycetes</taxon>
        <taxon>Bifidobacteriales</taxon>
        <taxon>Bifidobacteriaceae</taxon>
        <taxon>Gardnerella</taxon>
    </lineage>
</organism>
<feature type="non-terminal residue" evidence="2">
    <location>
        <position position="1"/>
    </location>
</feature>
<keyword evidence="1" id="KW-0812">Transmembrane</keyword>
<dbReference type="Proteomes" id="UP000258379">
    <property type="component" value="Unassembled WGS sequence"/>
</dbReference>
<proteinExistence type="predicted"/>
<name>A0A3E2CB14_GARVA</name>
<gene>
    <name evidence="2" type="ORF">CG405_04110</name>
</gene>
<dbReference type="EMBL" id="NNRU01000003">
    <property type="protein sequence ID" value="RFT28963.1"/>
    <property type="molecule type" value="Genomic_DNA"/>
</dbReference>
<dbReference type="AlphaFoldDB" id="A0A3E2CB14"/>
<comment type="caution">
    <text evidence="2">The sequence shown here is derived from an EMBL/GenBank/DDBJ whole genome shotgun (WGS) entry which is preliminary data.</text>
</comment>
<sequence>NKPQDKDCTPILKRDNSGNAIVDSDKLQQMLVTHGNTAVYAVYAQTKDKSDNKSVGYDESKETAPIIGYIKITGINVSPIPLPFTGGNAAITYTFLFGILMALFIASGAFGRRGWLASVLSGNGFSGELTYSKHCNVSAEPLRCSRLFGIIYKNRH</sequence>
<feature type="transmembrane region" description="Helical" evidence="1">
    <location>
        <begin position="90"/>
        <end position="110"/>
    </location>
</feature>
<reference evidence="2 3" key="1">
    <citation type="submission" date="2017-07" db="EMBL/GenBank/DDBJ databases">
        <title>A comparative genomics approach to explaining the enigmatic role of Gardnerella vaginalis in the vaginal microbiome.</title>
        <authorList>
            <person name="Vancuren S.J."/>
            <person name="Hill J.E."/>
        </authorList>
    </citation>
    <scope>NUCLEOTIDE SEQUENCE [LARGE SCALE GENOMIC DNA]</scope>
    <source>
        <strain evidence="2 3">WP023</strain>
    </source>
</reference>
<accession>A0A3E2CB14</accession>
<evidence type="ECO:0000256" key="1">
    <source>
        <dbReference type="SAM" id="Phobius"/>
    </source>
</evidence>